<dbReference type="GO" id="GO:0016887">
    <property type="term" value="F:ATP hydrolysis activity"/>
    <property type="evidence" value="ECO:0007669"/>
    <property type="project" value="InterPro"/>
</dbReference>
<keyword evidence="4" id="KW-1133">Transmembrane helix</keyword>
<reference evidence="7 8" key="1">
    <citation type="journal article" date="2019" name="Nat. Ecol. Evol.">
        <title>Megaphylogeny resolves global patterns of mushroom evolution.</title>
        <authorList>
            <person name="Varga T."/>
            <person name="Krizsan K."/>
            <person name="Foldi C."/>
            <person name="Dima B."/>
            <person name="Sanchez-Garcia M."/>
            <person name="Sanchez-Ramirez S."/>
            <person name="Szollosi G.J."/>
            <person name="Szarkandi J.G."/>
            <person name="Papp V."/>
            <person name="Albert L."/>
            <person name="Andreopoulos W."/>
            <person name="Angelini C."/>
            <person name="Antonin V."/>
            <person name="Barry K.W."/>
            <person name="Bougher N.L."/>
            <person name="Buchanan P."/>
            <person name="Buyck B."/>
            <person name="Bense V."/>
            <person name="Catcheside P."/>
            <person name="Chovatia M."/>
            <person name="Cooper J."/>
            <person name="Damon W."/>
            <person name="Desjardin D."/>
            <person name="Finy P."/>
            <person name="Geml J."/>
            <person name="Haridas S."/>
            <person name="Hughes K."/>
            <person name="Justo A."/>
            <person name="Karasinski D."/>
            <person name="Kautmanova I."/>
            <person name="Kiss B."/>
            <person name="Kocsube S."/>
            <person name="Kotiranta H."/>
            <person name="LaButti K.M."/>
            <person name="Lechner B.E."/>
            <person name="Liimatainen K."/>
            <person name="Lipzen A."/>
            <person name="Lukacs Z."/>
            <person name="Mihaltcheva S."/>
            <person name="Morgado L.N."/>
            <person name="Niskanen T."/>
            <person name="Noordeloos M.E."/>
            <person name="Ohm R.A."/>
            <person name="Ortiz-Santana B."/>
            <person name="Ovrebo C."/>
            <person name="Racz N."/>
            <person name="Riley R."/>
            <person name="Savchenko A."/>
            <person name="Shiryaev A."/>
            <person name="Soop K."/>
            <person name="Spirin V."/>
            <person name="Szebenyi C."/>
            <person name="Tomsovsky M."/>
            <person name="Tulloss R.E."/>
            <person name="Uehling J."/>
            <person name="Grigoriev I.V."/>
            <person name="Vagvolgyi C."/>
            <person name="Papp T."/>
            <person name="Martin F.M."/>
            <person name="Miettinen O."/>
            <person name="Hibbett D.S."/>
            <person name="Nagy L.G."/>
        </authorList>
    </citation>
    <scope>NUCLEOTIDE SEQUENCE [LARGE SCALE GENOMIC DNA]</scope>
    <source>
        <strain evidence="7 8">HHB13444</strain>
    </source>
</reference>
<organism evidence="7 8">
    <name type="scientific">Polyporus arcularius HHB13444</name>
    <dbReference type="NCBI Taxonomy" id="1314778"/>
    <lineage>
        <taxon>Eukaryota</taxon>
        <taxon>Fungi</taxon>
        <taxon>Dikarya</taxon>
        <taxon>Basidiomycota</taxon>
        <taxon>Agaricomycotina</taxon>
        <taxon>Agaricomycetes</taxon>
        <taxon>Polyporales</taxon>
        <taxon>Polyporaceae</taxon>
        <taxon>Polyporus</taxon>
    </lineage>
</organism>
<evidence type="ECO:0000256" key="5">
    <source>
        <dbReference type="ARBA" id="ARBA00023136"/>
    </source>
</evidence>
<dbReference type="PANTHER" id="PTHR48041">
    <property type="entry name" value="ABC TRANSPORTER G FAMILY MEMBER 28"/>
    <property type="match status" value="1"/>
</dbReference>
<evidence type="ECO:0000256" key="1">
    <source>
        <dbReference type="ARBA" id="ARBA00004141"/>
    </source>
</evidence>
<name>A0A5C3NZF7_9APHY</name>
<dbReference type="Proteomes" id="UP000308197">
    <property type="component" value="Unassembled WGS sequence"/>
</dbReference>
<proteinExistence type="predicted"/>
<dbReference type="InterPro" id="IPR050352">
    <property type="entry name" value="ABCG_transporters"/>
</dbReference>
<accession>A0A5C3NZF7</accession>
<keyword evidence="3" id="KW-0812">Transmembrane</keyword>
<comment type="subcellular location">
    <subcellularLocation>
        <location evidence="1">Membrane</location>
        <topology evidence="1">Multi-pass membrane protein</topology>
    </subcellularLocation>
</comment>
<keyword evidence="5" id="KW-0472">Membrane</keyword>
<keyword evidence="8" id="KW-1185">Reference proteome</keyword>
<dbReference type="STRING" id="1314778.A0A5C3NZF7"/>
<dbReference type="InParanoid" id="A0A5C3NZF7"/>
<dbReference type="InterPro" id="IPR003439">
    <property type="entry name" value="ABC_transporter-like_ATP-bd"/>
</dbReference>
<dbReference type="EMBL" id="ML211543">
    <property type="protein sequence ID" value="TFK81917.1"/>
    <property type="molecule type" value="Genomic_DNA"/>
</dbReference>
<feature type="domain" description="ABC transporter" evidence="6">
    <location>
        <begin position="4"/>
        <end position="77"/>
    </location>
</feature>
<dbReference type="SUPFAM" id="SSF52540">
    <property type="entry name" value="P-loop containing nucleoside triphosphate hydrolases"/>
    <property type="match status" value="1"/>
</dbReference>
<evidence type="ECO:0000256" key="2">
    <source>
        <dbReference type="ARBA" id="ARBA00022448"/>
    </source>
</evidence>
<feature type="non-terminal residue" evidence="7">
    <location>
        <position position="1"/>
    </location>
</feature>
<dbReference type="AlphaFoldDB" id="A0A5C3NZF7"/>
<dbReference type="Gene3D" id="3.40.50.300">
    <property type="entry name" value="P-loop containing nucleotide triphosphate hydrolases"/>
    <property type="match status" value="1"/>
</dbReference>
<protein>
    <recommendedName>
        <fullName evidence="6">ABC transporter domain-containing protein</fullName>
    </recommendedName>
</protein>
<evidence type="ECO:0000313" key="7">
    <source>
        <dbReference type="EMBL" id="TFK81917.1"/>
    </source>
</evidence>
<feature type="non-terminal residue" evidence="7">
    <location>
        <position position="79"/>
    </location>
</feature>
<evidence type="ECO:0000256" key="4">
    <source>
        <dbReference type="ARBA" id="ARBA00022989"/>
    </source>
</evidence>
<dbReference type="GO" id="GO:0005524">
    <property type="term" value="F:ATP binding"/>
    <property type="evidence" value="ECO:0007669"/>
    <property type="project" value="InterPro"/>
</dbReference>
<dbReference type="InterPro" id="IPR027417">
    <property type="entry name" value="P-loop_NTPase"/>
</dbReference>
<evidence type="ECO:0000259" key="6">
    <source>
        <dbReference type="Pfam" id="PF00005"/>
    </source>
</evidence>
<dbReference type="GO" id="GO:0042626">
    <property type="term" value="F:ATPase-coupled transmembrane transporter activity"/>
    <property type="evidence" value="ECO:0007669"/>
    <property type="project" value="TreeGrafter"/>
</dbReference>
<gene>
    <name evidence="7" type="ORF">K466DRAFT_458373</name>
</gene>
<evidence type="ECO:0000256" key="3">
    <source>
        <dbReference type="ARBA" id="ARBA00022692"/>
    </source>
</evidence>
<sequence length="79" mass="8342">KAILDNVSGRVVPGEMMAILGPSGAGKTTLIDILAQKRKSGHIMICVTLTTSGASAHPRVGFVFQQDVLPRTLTVREAL</sequence>
<evidence type="ECO:0000313" key="8">
    <source>
        <dbReference type="Proteomes" id="UP000308197"/>
    </source>
</evidence>
<keyword evidence="2" id="KW-0813">Transport</keyword>
<dbReference type="Pfam" id="PF00005">
    <property type="entry name" value="ABC_tran"/>
    <property type="match status" value="1"/>
</dbReference>
<dbReference type="PANTHER" id="PTHR48041:SF139">
    <property type="entry name" value="PROTEIN SCARLET"/>
    <property type="match status" value="1"/>
</dbReference>
<dbReference type="GO" id="GO:0016020">
    <property type="term" value="C:membrane"/>
    <property type="evidence" value="ECO:0007669"/>
    <property type="project" value="UniProtKB-SubCell"/>
</dbReference>